<sequence>IAEPWTLTEVKSNRKVASSNLSVRLRCDLPAQTPLLISLHSGINLLDSLLLDNREEGSGCGQVMVNQQALPNIGKVLLCYQVVKEARLLLPVEFSTLSEYLHHLKAAAQALRPIGSKAMFYLAAAVSDFYIPASEMPEHKIQSSNGPLQVSKESHQIQKWSPRCRIWDFLQAGDGPIHPAGQSSAGTGQQAVVASVLDTRRGYVVVVTPYTQAKLVLTDEEASKDVEIEDSIVSNLTRAHGQFITQQD</sequence>
<dbReference type="Ensembl" id="ENSOTST00005069040.2">
    <property type="protein sequence ID" value="ENSOTSP00005063497.1"/>
    <property type="gene ID" value="ENSOTSG00005030382.2"/>
</dbReference>
<accession>A0A8C8HFB0</accession>
<proteinExistence type="predicted"/>
<dbReference type="SUPFAM" id="SSF102645">
    <property type="entry name" value="CoaB-like"/>
    <property type="match status" value="1"/>
</dbReference>
<evidence type="ECO:0000313" key="1">
    <source>
        <dbReference type="Ensembl" id="ENSOTSP00005063497.1"/>
    </source>
</evidence>
<dbReference type="Proteomes" id="UP000694402">
    <property type="component" value="Unassembled WGS sequence"/>
</dbReference>
<keyword evidence="2" id="KW-1185">Reference proteome</keyword>
<dbReference type="AlphaFoldDB" id="A0A8C8HFB0"/>
<dbReference type="Gene3D" id="3.40.50.10300">
    <property type="entry name" value="CoaB-like"/>
    <property type="match status" value="1"/>
</dbReference>
<evidence type="ECO:0000313" key="2">
    <source>
        <dbReference type="Proteomes" id="UP000694402"/>
    </source>
</evidence>
<reference evidence="1" key="1">
    <citation type="submission" date="2025-08" db="UniProtKB">
        <authorList>
            <consortium name="Ensembl"/>
        </authorList>
    </citation>
    <scope>IDENTIFICATION</scope>
</reference>
<dbReference type="InterPro" id="IPR035929">
    <property type="entry name" value="CoaB-like_sf"/>
</dbReference>
<gene>
    <name evidence="1" type="primary">PPCS</name>
</gene>
<name>A0A8C8HFB0_ONCTS</name>
<reference evidence="1" key="2">
    <citation type="submission" date="2025-09" db="UniProtKB">
        <authorList>
            <consortium name="Ensembl"/>
        </authorList>
    </citation>
    <scope>IDENTIFICATION</scope>
</reference>
<dbReference type="GeneTree" id="ENSGT00950000182834"/>
<protein>
    <submittedName>
        <fullName evidence="1">Uncharacterized protein</fullName>
    </submittedName>
</protein>
<organism evidence="1 2">
    <name type="scientific">Oncorhynchus tshawytscha</name>
    <name type="common">Chinook salmon</name>
    <name type="synonym">Salmo tshawytscha</name>
    <dbReference type="NCBI Taxonomy" id="74940"/>
    <lineage>
        <taxon>Eukaryota</taxon>
        <taxon>Metazoa</taxon>
        <taxon>Chordata</taxon>
        <taxon>Craniata</taxon>
        <taxon>Vertebrata</taxon>
        <taxon>Euteleostomi</taxon>
        <taxon>Actinopterygii</taxon>
        <taxon>Neopterygii</taxon>
        <taxon>Teleostei</taxon>
        <taxon>Protacanthopterygii</taxon>
        <taxon>Salmoniformes</taxon>
        <taxon>Salmonidae</taxon>
        <taxon>Salmoninae</taxon>
        <taxon>Oncorhynchus</taxon>
    </lineage>
</organism>